<dbReference type="SUPFAM" id="SSF55073">
    <property type="entry name" value="Nucleotide cyclase"/>
    <property type="match status" value="1"/>
</dbReference>
<gene>
    <name evidence="6" type="primary">arlR</name>
    <name evidence="6" type="ORF">MARSALSMR5_01097</name>
</gene>
<dbReference type="PANTHER" id="PTHR44591:SF3">
    <property type="entry name" value="RESPONSE REGULATORY DOMAIN-CONTAINING PROTEIN"/>
    <property type="match status" value="1"/>
</dbReference>
<dbReference type="GO" id="GO:0004672">
    <property type="term" value="F:protein kinase activity"/>
    <property type="evidence" value="ECO:0007669"/>
    <property type="project" value="UniProtKB-ARBA"/>
</dbReference>
<feature type="modified residue" description="4-aspartylphosphate" evidence="3">
    <location>
        <position position="302"/>
    </location>
</feature>
<sequence>MVGANLGVKYQELRQQYAQNLPSRAKELRASWSHLQHVNWDKKTLLLMDRCAHKLSGSGTTFQFSAISESAQVLESQLQHVLNKPVATPIERDQIEASLQALERAIDQAINTATPNETAPAAVTVINHHRIAVIEDDRNQAVFLQGWLEQRGFDVDTFDTPNAFSQQANDYYHLILLDISFPDGALEGITLLDRLKHQVDACSPVIMMSARNDLVARMRAMRAGADGYITKPLDMDALEERIDQLLSTSVRQRVLWVDDDSDLLAYYQDLLFNQGYEVESLSQPARILERIEQFQPDAIVLDHEMPGVQGLELARALRQDPRYLTIPILFVSASQAVADHLETNSMAGNEFFQKPLDNQRFLAALHHHLAQAQRISARINLVSQRKERQGLQNHDFFLTELASSLAYLEASPNNQARFLVQVGIDREEYLRAQHGARALASLTARMEHHFADQLGARDSGCRLGGGSFLFQITAPVAEDASAYLDQFHQRLNSPAWSLGEPPNSVTVSMGVLPLTEAVNEDKALMEVEQACCEAMQADNARVVWRRAPERSDHSKLDDRIRELLDAQAFKLHYQPIVNMNSGDTVFEALVRLVDEDDALYLPGQFLPQLTEGNHGTLHDLDRWVVEHALEGLSELSGKAAAGYSVAIKLASPMADVARMMPFLSSGMRNASIKGKRRIYLALSSPTVIKDVAKAKQVLNVLHGMNCGLIIEHVETGPASIELLKELPTVEFVKLAPKYGTSAEQTAELENMLRQLTGVFGSSQPIVATRVEDAKALTWFWDRGIRHFQGHFIQAPEVAMTFEL</sequence>
<feature type="modified residue" description="4-aspartylphosphate" evidence="3">
    <location>
        <position position="178"/>
    </location>
</feature>
<evidence type="ECO:0000313" key="7">
    <source>
        <dbReference type="Proteomes" id="UP000193100"/>
    </source>
</evidence>
<dbReference type="InterPro" id="IPR008207">
    <property type="entry name" value="Sig_transdc_His_kin_Hpt_dom"/>
</dbReference>
<dbReference type="RefSeq" id="WP_085679458.1">
    <property type="nucleotide sequence ID" value="NZ_CP020931.1"/>
</dbReference>
<feature type="domain" description="Response regulatory" evidence="4">
    <location>
        <begin position="253"/>
        <end position="369"/>
    </location>
</feature>
<evidence type="ECO:0000256" key="1">
    <source>
        <dbReference type="ARBA" id="ARBA00022553"/>
    </source>
</evidence>
<dbReference type="SUPFAM" id="SSF141868">
    <property type="entry name" value="EAL domain-like"/>
    <property type="match status" value="1"/>
</dbReference>
<dbReference type="GeneID" id="77255071"/>
<dbReference type="Pfam" id="PF01627">
    <property type="entry name" value="Hpt"/>
    <property type="match status" value="1"/>
</dbReference>
<organism evidence="6 7">
    <name type="scientific">Marinobacter salarius</name>
    <dbReference type="NCBI Taxonomy" id="1420917"/>
    <lineage>
        <taxon>Bacteria</taxon>
        <taxon>Pseudomonadati</taxon>
        <taxon>Pseudomonadota</taxon>
        <taxon>Gammaproteobacteria</taxon>
        <taxon>Pseudomonadales</taxon>
        <taxon>Marinobacteraceae</taxon>
        <taxon>Marinobacter</taxon>
    </lineage>
</organism>
<name>A0A1W6K718_9GAMM</name>
<feature type="domain" description="Response regulatory" evidence="4">
    <location>
        <begin position="130"/>
        <end position="246"/>
    </location>
</feature>
<dbReference type="PANTHER" id="PTHR44591">
    <property type="entry name" value="STRESS RESPONSE REGULATOR PROTEIN 1"/>
    <property type="match status" value="1"/>
</dbReference>
<keyword evidence="2" id="KW-0902">Two-component regulatory system</keyword>
<dbReference type="Gene3D" id="3.20.20.450">
    <property type="entry name" value="EAL domain"/>
    <property type="match status" value="1"/>
</dbReference>
<dbReference type="InterPro" id="IPR029787">
    <property type="entry name" value="Nucleotide_cyclase"/>
</dbReference>
<dbReference type="EMBL" id="CP020931">
    <property type="protein sequence ID" value="ARM83191.1"/>
    <property type="molecule type" value="Genomic_DNA"/>
</dbReference>
<dbReference type="InterPro" id="IPR001789">
    <property type="entry name" value="Sig_transdc_resp-reg_receiver"/>
</dbReference>
<dbReference type="AlphaFoldDB" id="A0A1W6K718"/>
<dbReference type="Gene3D" id="3.40.50.2300">
    <property type="match status" value="2"/>
</dbReference>
<dbReference type="Gene3D" id="3.30.70.270">
    <property type="match status" value="1"/>
</dbReference>
<dbReference type="SUPFAM" id="SSF52172">
    <property type="entry name" value="CheY-like"/>
    <property type="match status" value="2"/>
</dbReference>
<dbReference type="PROSITE" id="PS50110">
    <property type="entry name" value="RESPONSE_REGULATORY"/>
    <property type="match status" value="2"/>
</dbReference>
<accession>A0A1W6K718</accession>
<dbReference type="SUPFAM" id="SSF47226">
    <property type="entry name" value="Histidine-containing phosphotransfer domain, HPT domain"/>
    <property type="match status" value="1"/>
</dbReference>
<dbReference type="CDD" id="cd00156">
    <property type="entry name" value="REC"/>
    <property type="match status" value="2"/>
</dbReference>
<dbReference type="Gene3D" id="1.20.120.160">
    <property type="entry name" value="HPT domain"/>
    <property type="match status" value="1"/>
</dbReference>
<keyword evidence="1 3" id="KW-0597">Phosphoprotein</keyword>
<proteinExistence type="predicted"/>
<reference evidence="6 7" key="1">
    <citation type="submission" date="2017-04" db="EMBL/GenBank/DDBJ databases">
        <title>Genome Sequence of Marinobacter salarius strain SMR5 Isolated from a culture of the Diatom Skeletonema marinoi.</title>
        <authorList>
            <person name="Topel M."/>
            <person name="Pinder M.I.M."/>
            <person name="Johansson O.N."/>
            <person name="Kourtchenko O."/>
            <person name="Godhe A."/>
            <person name="Clarke A.K."/>
        </authorList>
    </citation>
    <scope>NUCLEOTIDE SEQUENCE [LARGE SCALE GENOMIC DNA]</scope>
    <source>
        <strain evidence="6 7">SMR5</strain>
    </source>
</reference>
<dbReference type="InterPro" id="IPR035919">
    <property type="entry name" value="EAL_sf"/>
</dbReference>
<dbReference type="InterPro" id="IPR036641">
    <property type="entry name" value="HPT_dom_sf"/>
</dbReference>
<dbReference type="Pfam" id="PF00072">
    <property type="entry name" value="Response_reg"/>
    <property type="match status" value="2"/>
</dbReference>
<dbReference type="InterPro" id="IPR001633">
    <property type="entry name" value="EAL_dom"/>
</dbReference>
<evidence type="ECO:0000256" key="3">
    <source>
        <dbReference type="PROSITE-ProRule" id="PRU00169"/>
    </source>
</evidence>
<dbReference type="SMART" id="SM00448">
    <property type="entry name" value="REC"/>
    <property type="match status" value="2"/>
</dbReference>
<dbReference type="SMART" id="SM00052">
    <property type="entry name" value="EAL"/>
    <property type="match status" value="1"/>
</dbReference>
<dbReference type="Proteomes" id="UP000193100">
    <property type="component" value="Chromosome"/>
</dbReference>
<evidence type="ECO:0000259" key="4">
    <source>
        <dbReference type="PROSITE" id="PS50110"/>
    </source>
</evidence>
<dbReference type="Pfam" id="PF00563">
    <property type="entry name" value="EAL"/>
    <property type="match status" value="1"/>
</dbReference>
<evidence type="ECO:0000256" key="2">
    <source>
        <dbReference type="ARBA" id="ARBA00023012"/>
    </source>
</evidence>
<feature type="domain" description="EAL" evidence="5">
    <location>
        <begin position="553"/>
        <end position="803"/>
    </location>
</feature>
<dbReference type="GO" id="GO:0000160">
    <property type="term" value="P:phosphorelay signal transduction system"/>
    <property type="evidence" value="ECO:0007669"/>
    <property type="project" value="UniProtKB-KW"/>
</dbReference>
<dbReference type="InterPro" id="IPR050595">
    <property type="entry name" value="Bact_response_regulator"/>
</dbReference>
<dbReference type="InterPro" id="IPR011006">
    <property type="entry name" value="CheY-like_superfamily"/>
</dbReference>
<dbReference type="InterPro" id="IPR043128">
    <property type="entry name" value="Rev_trsase/Diguanyl_cyclase"/>
</dbReference>
<protein>
    <submittedName>
        <fullName evidence="6">Response regulator ArlR</fullName>
    </submittedName>
</protein>
<dbReference type="CDD" id="cd01948">
    <property type="entry name" value="EAL"/>
    <property type="match status" value="1"/>
</dbReference>
<evidence type="ECO:0000259" key="5">
    <source>
        <dbReference type="PROSITE" id="PS50883"/>
    </source>
</evidence>
<evidence type="ECO:0000313" key="6">
    <source>
        <dbReference type="EMBL" id="ARM83191.1"/>
    </source>
</evidence>
<dbReference type="PROSITE" id="PS50883">
    <property type="entry name" value="EAL"/>
    <property type="match status" value="1"/>
</dbReference>